<dbReference type="Proteomes" id="UP001187192">
    <property type="component" value="Unassembled WGS sequence"/>
</dbReference>
<keyword evidence="3" id="KW-1185">Reference proteome</keyword>
<dbReference type="AlphaFoldDB" id="A0AA88B0W2"/>
<evidence type="ECO:0000256" key="1">
    <source>
        <dbReference type="SAM" id="MobiDB-lite"/>
    </source>
</evidence>
<organism evidence="2 3">
    <name type="scientific">Ficus carica</name>
    <name type="common">Common fig</name>
    <dbReference type="NCBI Taxonomy" id="3494"/>
    <lineage>
        <taxon>Eukaryota</taxon>
        <taxon>Viridiplantae</taxon>
        <taxon>Streptophyta</taxon>
        <taxon>Embryophyta</taxon>
        <taxon>Tracheophyta</taxon>
        <taxon>Spermatophyta</taxon>
        <taxon>Magnoliopsida</taxon>
        <taxon>eudicotyledons</taxon>
        <taxon>Gunneridae</taxon>
        <taxon>Pentapetalae</taxon>
        <taxon>rosids</taxon>
        <taxon>fabids</taxon>
        <taxon>Rosales</taxon>
        <taxon>Moraceae</taxon>
        <taxon>Ficeae</taxon>
        <taxon>Ficus</taxon>
    </lineage>
</organism>
<proteinExistence type="predicted"/>
<accession>A0AA88B0W2</accession>
<comment type="caution">
    <text evidence="2">The sequence shown here is derived from an EMBL/GenBank/DDBJ whole genome shotgun (WGS) entry which is preliminary data.</text>
</comment>
<reference evidence="2" key="1">
    <citation type="submission" date="2023-07" db="EMBL/GenBank/DDBJ databases">
        <title>draft genome sequence of fig (Ficus carica).</title>
        <authorList>
            <person name="Takahashi T."/>
            <person name="Nishimura K."/>
        </authorList>
    </citation>
    <scope>NUCLEOTIDE SEQUENCE</scope>
</reference>
<evidence type="ECO:0000313" key="2">
    <source>
        <dbReference type="EMBL" id="GMN55656.1"/>
    </source>
</evidence>
<dbReference type="EMBL" id="BTGU01000058">
    <property type="protein sequence ID" value="GMN55656.1"/>
    <property type="molecule type" value="Genomic_DNA"/>
</dbReference>
<protein>
    <submittedName>
        <fullName evidence="2">Uncharacterized protein</fullName>
    </submittedName>
</protein>
<feature type="compositionally biased region" description="Basic and acidic residues" evidence="1">
    <location>
        <begin position="154"/>
        <end position="163"/>
    </location>
</feature>
<name>A0AA88B0W2_FICCA</name>
<gene>
    <name evidence="2" type="ORF">TIFTF001_024780</name>
</gene>
<feature type="compositionally biased region" description="Basic and acidic residues" evidence="1">
    <location>
        <begin position="95"/>
        <end position="139"/>
    </location>
</feature>
<feature type="region of interest" description="Disordered" evidence="1">
    <location>
        <begin position="91"/>
        <end position="163"/>
    </location>
</feature>
<evidence type="ECO:0000313" key="3">
    <source>
        <dbReference type="Proteomes" id="UP001187192"/>
    </source>
</evidence>
<sequence>MRNSSNRRDQVITHARSLAVTFFRFENFPVLRQQLAFHFENVSVLKQLASRIKRARERKTYQLHGRRCGRLRSGVVSGGWVSRKRLEGGVAAASRGEREKERRKRELVVESRPAEMRGDRERERPKREWNGGEVGEKMEGGGTAEEMGFEGEFGETRVKEARE</sequence>